<dbReference type="Proteomes" id="UP000236333">
    <property type="component" value="Unassembled WGS sequence"/>
</dbReference>
<proteinExistence type="predicted"/>
<feature type="compositionally biased region" description="Polar residues" evidence="1">
    <location>
        <begin position="162"/>
        <end position="174"/>
    </location>
</feature>
<feature type="compositionally biased region" description="Low complexity" evidence="1">
    <location>
        <begin position="179"/>
        <end position="197"/>
    </location>
</feature>
<evidence type="ECO:0000256" key="1">
    <source>
        <dbReference type="SAM" id="MobiDB-lite"/>
    </source>
</evidence>
<evidence type="ECO:0000313" key="3">
    <source>
        <dbReference type="Proteomes" id="UP000236333"/>
    </source>
</evidence>
<reference evidence="2 3" key="1">
    <citation type="journal article" date="2017" name="Mol. Biol. Evol.">
        <title>The 4-celled Tetrabaena socialis nuclear genome reveals the essential components for genetic control of cell number at the origin of multicellularity in the volvocine lineage.</title>
        <authorList>
            <person name="Featherston J."/>
            <person name="Arakaki Y."/>
            <person name="Hanschen E.R."/>
            <person name="Ferris P.J."/>
            <person name="Michod R.E."/>
            <person name="Olson B.J.S.C."/>
            <person name="Nozaki H."/>
            <person name="Durand P.M."/>
        </authorList>
    </citation>
    <scope>NUCLEOTIDE SEQUENCE [LARGE SCALE GENOMIC DNA]</scope>
    <source>
        <strain evidence="2 3">NIES-571</strain>
    </source>
</reference>
<organism evidence="2 3">
    <name type="scientific">Tetrabaena socialis</name>
    <dbReference type="NCBI Taxonomy" id="47790"/>
    <lineage>
        <taxon>Eukaryota</taxon>
        <taxon>Viridiplantae</taxon>
        <taxon>Chlorophyta</taxon>
        <taxon>core chlorophytes</taxon>
        <taxon>Chlorophyceae</taxon>
        <taxon>CS clade</taxon>
        <taxon>Chlamydomonadales</taxon>
        <taxon>Tetrabaenaceae</taxon>
        <taxon>Tetrabaena</taxon>
    </lineage>
</organism>
<dbReference type="AlphaFoldDB" id="A0A2J7ZPZ3"/>
<protein>
    <submittedName>
        <fullName evidence="2">Uncharacterized protein</fullName>
    </submittedName>
</protein>
<evidence type="ECO:0000313" key="2">
    <source>
        <dbReference type="EMBL" id="PNH02335.1"/>
    </source>
</evidence>
<gene>
    <name evidence="2" type="ORF">TSOC_011710</name>
</gene>
<feature type="region of interest" description="Disordered" evidence="1">
    <location>
        <begin position="1"/>
        <end position="33"/>
    </location>
</feature>
<sequence length="252" mass="24530">MLKTLPATCSSREDGLQPSGTEEGQEKSTGEMWGGKFESASICAKWRSPLCMSTPSPCTNSSASGGLGQGGSFGGRGRAGCPIRRQQRLRGFDEGQQRSVLHRTAATAAAALPGAGAAIAAVRPGASKPTAARPSGGGGGGGAAAAAGTAVVVVVGWTCNGMSRHTNRGTTWSTPLKKAPTAADAATAAAATSATSAMRPWVRDPGGGGGGSGGAGGGTCDTPCQYDSGEDAARSTPPPAAAGRISSGAVAV</sequence>
<keyword evidence="3" id="KW-1185">Reference proteome</keyword>
<feature type="region of interest" description="Disordered" evidence="1">
    <location>
        <begin position="162"/>
        <end position="252"/>
    </location>
</feature>
<name>A0A2J7ZPZ3_9CHLO</name>
<comment type="caution">
    <text evidence="2">The sequence shown here is derived from an EMBL/GenBank/DDBJ whole genome shotgun (WGS) entry which is preliminary data.</text>
</comment>
<accession>A0A2J7ZPZ3</accession>
<dbReference type="EMBL" id="PGGS01000674">
    <property type="protein sequence ID" value="PNH02335.1"/>
    <property type="molecule type" value="Genomic_DNA"/>
</dbReference>
<feature type="compositionally biased region" description="Gly residues" evidence="1">
    <location>
        <begin position="205"/>
        <end position="219"/>
    </location>
</feature>